<dbReference type="Pfam" id="PF19776">
    <property type="entry name" value="DUF6262"/>
    <property type="match status" value="1"/>
</dbReference>
<name>A0A563DQG0_9MICO</name>
<feature type="coiled-coil region" evidence="1">
    <location>
        <begin position="89"/>
        <end position="178"/>
    </location>
</feature>
<dbReference type="Proteomes" id="UP000320244">
    <property type="component" value="Unassembled WGS sequence"/>
</dbReference>
<feature type="region of interest" description="Disordered" evidence="2">
    <location>
        <begin position="184"/>
        <end position="206"/>
    </location>
</feature>
<reference evidence="3 4" key="1">
    <citation type="submission" date="2019-05" db="EMBL/GenBank/DDBJ databases">
        <authorList>
            <person name="Lee S.D."/>
        </authorList>
    </citation>
    <scope>NUCLEOTIDE SEQUENCE [LARGE SCALE GENOMIC DNA]</scope>
    <source>
        <strain evidence="3 4">C5-26</strain>
    </source>
</reference>
<evidence type="ECO:0008006" key="5">
    <source>
        <dbReference type="Google" id="ProtNLM"/>
    </source>
</evidence>
<evidence type="ECO:0000313" key="4">
    <source>
        <dbReference type="Proteomes" id="UP000320244"/>
    </source>
</evidence>
<evidence type="ECO:0000256" key="1">
    <source>
        <dbReference type="SAM" id="Coils"/>
    </source>
</evidence>
<dbReference type="RefSeq" id="WP_146321445.1">
    <property type="nucleotide sequence ID" value="NZ_VCQV01000088.1"/>
</dbReference>
<reference evidence="3 4" key="2">
    <citation type="submission" date="2019-08" db="EMBL/GenBank/DDBJ databases">
        <title>Jejuicoccus antrihumi gen. nov., sp. nov., a new member of the family Dermacoccaceae isolated from a cave.</title>
        <authorList>
            <person name="Schumann P."/>
            <person name="Kim I.S."/>
        </authorList>
    </citation>
    <scope>NUCLEOTIDE SEQUENCE [LARGE SCALE GENOMIC DNA]</scope>
    <source>
        <strain evidence="3 4">C5-26</strain>
    </source>
</reference>
<comment type="caution">
    <text evidence="3">The sequence shown here is derived from an EMBL/GenBank/DDBJ whole genome shotgun (WGS) entry which is preliminary data.</text>
</comment>
<dbReference type="EMBL" id="VCQV01000088">
    <property type="protein sequence ID" value="TWP32182.1"/>
    <property type="molecule type" value="Genomic_DNA"/>
</dbReference>
<accession>A0A563DQG0</accession>
<gene>
    <name evidence="3" type="ORF">FGL98_24580</name>
</gene>
<proteinExistence type="predicted"/>
<keyword evidence="4" id="KW-1185">Reference proteome</keyword>
<evidence type="ECO:0000313" key="3">
    <source>
        <dbReference type="EMBL" id="TWP32182.1"/>
    </source>
</evidence>
<organism evidence="3 4">
    <name type="scientific">Leekyejoonella antrihumi</name>
    <dbReference type="NCBI Taxonomy" id="1660198"/>
    <lineage>
        <taxon>Bacteria</taxon>
        <taxon>Bacillati</taxon>
        <taxon>Actinomycetota</taxon>
        <taxon>Actinomycetes</taxon>
        <taxon>Micrococcales</taxon>
        <taxon>Dermacoccaceae</taxon>
        <taxon>Leekyejoonella</taxon>
    </lineage>
</organism>
<feature type="compositionally biased region" description="Polar residues" evidence="2">
    <location>
        <begin position="196"/>
        <end position="206"/>
    </location>
</feature>
<evidence type="ECO:0000256" key="2">
    <source>
        <dbReference type="SAM" id="MobiDB-lite"/>
    </source>
</evidence>
<protein>
    <recommendedName>
        <fullName evidence="5">Transposase</fullName>
    </recommendedName>
</protein>
<dbReference type="InterPro" id="IPR046229">
    <property type="entry name" value="TnpC-like"/>
</dbReference>
<dbReference type="AlphaFoldDB" id="A0A563DQG0"/>
<sequence length="206" mass="22947">MVDNSAALRRARRQDSTAKRRHAAEVLEALESSGEPISFPTIARRADVSVSLLYSDSELAGRIAEARARQRQAGHDRAWKLPARSLITEQSLHTELANSKEQARQLTEEVALLRERLARQLGADADLARGHASRPMLDQLEDRAAELEADNHALRQRVTRLEADLTELSDTLDAARSMNREMMTQLNHDPGDPNLADTSNNVTQRA</sequence>
<keyword evidence="1" id="KW-0175">Coiled coil</keyword>
<feature type="region of interest" description="Disordered" evidence="2">
    <location>
        <begin position="1"/>
        <end position="20"/>
    </location>
</feature>